<dbReference type="PANTHER" id="PTHR16301:SF20">
    <property type="entry name" value="IMPACT FAMILY MEMBER YIGZ"/>
    <property type="match status" value="1"/>
</dbReference>
<comment type="caution">
    <text evidence="4">The sequence shown here is derived from an EMBL/GenBank/DDBJ whole genome shotgun (WGS) entry which is preliminary data.</text>
</comment>
<dbReference type="InterPro" id="IPR015269">
    <property type="entry name" value="UPF0029_Impact_C"/>
</dbReference>
<sequence>MTTTSTMTANYYSVECISQHEIDPIKKSRFIAHLLPLTEPSTLHRFLQQLTKEYANANHHCWAYHLFDNQQIRFNDDGEPSGSAGKPILNHLQGNKLINAAIVVTRIFGGTKLGVGGLVRAYGQAASEVIKNSQLVTFTPTKKLSLTYQYRDTALIEQVLHTLKLTAIDSIFGNDITLHFDIALSQWDTTYQALLEMTQGRVIIHR</sequence>
<evidence type="ECO:0000259" key="2">
    <source>
        <dbReference type="Pfam" id="PF01205"/>
    </source>
</evidence>
<protein>
    <submittedName>
        <fullName evidence="4">YigZ family protein</fullName>
    </submittedName>
</protein>
<dbReference type="GO" id="GO:0006446">
    <property type="term" value="P:regulation of translational initiation"/>
    <property type="evidence" value="ECO:0007669"/>
    <property type="project" value="TreeGrafter"/>
</dbReference>
<dbReference type="AlphaFoldDB" id="A0A8J3E8Q4"/>
<dbReference type="Pfam" id="PF01205">
    <property type="entry name" value="Impact_N"/>
    <property type="match status" value="1"/>
</dbReference>
<reference evidence="4" key="1">
    <citation type="journal article" date="2014" name="Int. J. Syst. Evol. Microbiol.">
        <title>Complete genome sequence of Corynebacterium casei LMG S-19264T (=DSM 44701T), isolated from a smear-ripened cheese.</title>
        <authorList>
            <consortium name="US DOE Joint Genome Institute (JGI-PGF)"/>
            <person name="Walter F."/>
            <person name="Albersmeier A."/>
            <person name="Kalinowski J."/>
            <person name="Ruckert C."/>
        </authorList>
    </citation>
    <scope>NUCLEOTIDE SEQUENCE</scope>
    <source>
        <strain evidence="4">CGMCC 1.15758</strain>
    </source>
</reference>
<feature type="domain" description="UPF0029" evidence="3">
    <location>
        <begin position="146"/>
        <end position="201"/>
    </location>
</feature>
<dbReference type="OrthoDB" id="9813771at2"/>
<dbReference type="InterPro" id="IPR001498">
    <property type="entry name" value="Impact_N"/>
</dbReference>
<dbReference type="GO" id="GO:0005737">
    <property type="term" value="C:cytoplasm"/>
    <property type="evidence" value="ECO:0007669"/>
    <property type="project" value="TreeGrafter"/>
</dbReference>
<evidence type="ECO:0000256" key="1">
    <source>
        <dbReference type="ARBA" id="ARBA00007665"/>
    </source>
</evidence>
<dbReference type="InterPro" id="IPR020568">
    <property type="entry name" value="Ribosomal_Su5_D2-typ_SF"/>
</dbReference>
<feature type="domain" description="Impact N-terminal" evidence="2">
    <location>
        <begin position="26"/>
        <end position="130"/>
    </location>
</feature>
<name>A0A8J3E8Q4_9GAMM</name>
<dbReference type="Proteomes" id="UP000636949">
    <property type="component" value="Unassembled WGS sequence"/>
</dbReference>
<dbReference type="InterPro" id="IPR023582">
    <property type="entry name" value="Impact"/>
</dbReference>
<comment type="similarity">
    <text evidence="1">Belongs to the IMPACT family.</text>
</comment>
<dbReference type="Pfam" id="PF09186">
    <property type="entry name" value="DUF1949"/>
    <property type="match status" value="1"/>
</dbReference>
<dbReference type="GO" id="GO:0017111">
    <property type="term" value="F:ribonucleoside triphosphate phosphatase activity"/>
    <property type="evidence" value="ECO:0007669"/>
    <property type="project" value="UniProtKB-ARBA"/>
</dbReference>
<keyword evidence="5" id="KW-1185">Reference proteome</keyword>
<dbReference type="PANTHER" id="PTHR16301">
    <property type="entry name" value="IMPACT-RELATED"/>
    <property type="match status" value="1"/>
</dbReference>
<gene>
    <name evidence="4" type="ORF">GCM10010995_10590</name>
</gene>
<dbReference type="SUPFAM" id="SSF54211">
    <property type="entry name" value="Ribosomal protein S5 domain 2-like"/>
    <property type="match status" value="1"/>
</dbReference>
<evidence type="ECO:0000259" key="3">
    <source>
        <dbReference type="Pfam" id="PF09186"/>
    </source>
</evidence>
<dbReference type="EMBL" id="BMJS01000008">
    <property type="protein sequence ID" value="GGF95221.1"/>
    <property type="molecule type" value="Genomic_DNA"/>
</dbReference>
<dbReference type="SUPFAM" id="SSF54980">
    <property type="entry name" value="EF-G C-terminal domain-like"/>
    <property type="match status" value="1"/>
</dbReference>
<organism evidence="4 5">
    <name type="scientific">Cysteiniphilum litorale</name>
    <dbReference type="NCBI Taxonomy" id="2056700"/>
    <lineage>
        <taxon>Bacteria</taxon>
        <taxon>Pseudomonadati</taxon>
        <taxon>Pseudomonadota</taxon>
        <taxon>Gammaproteobacteria</taxon>
        <taxon>Thiotrichales</taxon>
        <taxon>Fastidiosibacteraceae</taxon>
        <taxon>Cysteiniphilum</taxon>
    </lineage>
</organism>
<dbReference type="GO" id="GO:0032561">
    <property type="term" value="F:guanyl ribonucleotide binding"/>
    <property type="evidence" value="ECO:0007669"/>
    <property type="project" value="UniProtKB-ARBA"/>
</dbReference>
<dbReference type="Gene3D" id="3.30.230.30">
    <property type="entry name" value="Impact, N-terminal domain"/>
    <property type="match status" value="1"/>
</dbReference>
<evidence type="ECO:0000313" key="4">
    <source>
        <dbReference type="EMBL" id="GGF95221.1"/>
    </source>
</evidence>
<evidence type="ECO:0000313" key="5">
    <source>
        <dbReference type="Proteomes" id="UP000636949"/>
    </source>
</evidence>
<dbReference type="InterPro" id="IPR035647">
    <property type="entry name" value="EFG_III/V"/>
</dbReference>
<proteinExistence type="inferred from homology"/>
<accession>A0A8J3E8Q4</accession>
<dbReference type="Gene3D" id="3.30.70.240">
    <property type="match status" value="1"/>
</dbReference>
<reference evidence="4" key="2">
    <citation type="submission" date="2020-09" db="EMBL/GenBank/DDBJ databases">
        <authorList>
            <person name="Sun Q."/>
            <person name="Zhou Y."/>
        </authorList>
    </citation>
    <scope>NUCLEOTIDE SEQUENCE</scope>
    <source>
        <strain evidence="4">CGMCC 1.15758</strain>
    </source>
</reference>
<dbReference type="GO" id="GO:0043168">
    <property type="term" value="F:anion binding"/>
    <property type="evidence" value="ECO:0007669"/>
    <property type="project" value="UniProtKB-ARBA"/>
</dbReference>
<dbReference type="RefSeq" id="WP_117001972.1">
    <property type="nucleotide sequence ID" value="NZ_BMJS01000008.1"/>
</dbReference>
<dbReference type="InterPro" id="IPR036956">
    <property type="entry name" value="Impact_N_sf"/>
</dbReference>